<comment type="pathway">
    <text evidence="1 8">Amino-acid biosynthesis; L-tryptophan biosynthesis; L-tryptophan from chorismate: step 5/5.</text>
</comment>
<comment type="subunit">
    <text evidence="2 8">Tetramer of two alpha and two beta chains.</text>
</comment>
<comment type="caution">
    <text evidence="10">The sequence shown here is derived from an EMBL/GenBank/DDBJ whole genome shotgun (WGS) entry which is preliminary data.</text>
</comment>
<dbReference type="PROSITE" id="PS00167">
    <property type="entry name" value="TRP_SYNTHASE_ALPHA"/>
    <property type="match status" value="1"/>
</dbReference>
<dbReference type="RefSeq" id="WP_255916336.1">
    <property type="nucleotide sequence ID" value="NZ_JANFQO010000025.1"/>
</dbReference>
<organism evidence="10 11">
    <name type="scientific">Tahibacter harae</name>
    <dbReference type="NCBI Taxonomy" id="2963937"/>
    <lineage>
        <taxon>Bacteria</taxon>
        <taxon>Pseudomonadati</taxon>
        <taxon>Pseudomonadota</taxon>
        <taxon>Gammaproteobacteria</taxon>
        <taxon>Lysobacterales</taxon>
        <taxon>Rhodanobacteraceae</taxon>
        <taxon>Tahibacter</taxon>
    </lineage>
</organism>
<dbReference type="PANTHER" id="PTHR43406">
    <property type="entry name" value="TRYPTOPHAN SYNTHASE, ALPHA CHAIN"/>
    <property type="match status" value="1"/>
</dbReference>
<evidence type="ECO:0000256" key="1">
    <source>
        <dbReference type="ARBA" id="ARBA00004733"/>
    </source>
</evidence>
<dbReference type="Gene3D" id="3.20.20.70">
    <property type="entry name" value="Aldolase class I"/>
    <property type="match status" value="1"/>
</dbReference>
<protein>
    <recommendedName>
        <fullName evidence="8">Tryptophan synthase alpha chain</fullName>
        <ecNumber evidence="8">4.2.1.20</ecNumber>
    </recommendedName>
</protein>
<dbReference type="PANTHER" id="PTHR43406:SF1">
    <property type="entry name" value="TRYPTOPHAN SYNTHASE ALPHA CHAIN, CHLOROPLASTIC"/>
    <property type="match status" value="1"/>
</dbReference>
<comment type="similarity">
    <text evidence="8 9">Belongs to the TrpA family.</text>
</comment>
<dbReference type="InterPro" id="IPR002028">
    <property type="entry name" value="Trp_synthase_suA"/>
</dbReference>
<evidence type="ECO:0000313" key="10">
    <source>
        <dbReference type="EMBL" id="MCQ4167149.1"/>
    </source>
</evidence>
<evidence type="ECO:0000256" key="6">
    <source>
        <dbReference type="ARBA" id="ARBA00023239"/>
    </source>
</evidence>
<sequence>MSRISDRFASLHAARRPGLIPFITAGDPLPGATVAVMHALVEAGADLIELGVPFSDPMADGPVIQHASERALAQGVGLAQILGWVREFRTRDTATPVVLMGYLNPVEIHGVQRFAAEAVEAGVDGVLLVDCPVEEIATARPLREAGLDQIFLAAPTTDPARLEKVCAAAQGFLYYVSFAGITGAGHLSTEAVRERVGQIRRLARTPVAVGFGVKDAASAAAIAQFADAVVIGSALVDTLAHSADAAEAVRRAGAFLAPIRAALDALRTGHAA</sequence>
<feature type="active site" description="Proton acceptor" evidence="8">
    <location>
        <position position="49"/>
    </location>
</feature>
<dbReference type="Proteomes" id="UP001165498">
    <property type="component" value="Unassembled WGS sequence"/>
</dbReference>
<comment type="catalytic activity">
    <reaction evidence="7 8">
        <text>(1S,2R)-1-C-(indol-3-yl)glycerol 3-phosphate + L-serine = D-glyceraldehyde 3-phosphate + L-tryptophan + H2O</text>
        <dbReference type="Rhea" id="RHEA:10532"/>
        <dbReference type="ChEBI" id="CHEBI:15377"/>
        <dbReference type="ChEBI" id="CHEBI:33384"/>
        <dbReference type="ChEBI" id="CHEBI:57912"/>
        <dbReference type="ChEBI" id="CHEBI:58866"/>
        <dbReference type="ChEBI" id="CHEBI:59776"/>
        <dbReference type="EC" id="4.2.1.20"/>
    </reaction>
</comment>
<dbReference type="EMBL" id="JANFQO010000025">
    <property type="protein sequence ID" value="MCQ4167149.1"/>
    <property type="molecule type" value="Genomic_DNA"/>
</dbReference>
<evidence type="ECO:0000256" key="5">
    <source>
        <dbReference type="ARBA" id="ARBA00023141"/>
    </source>
</evidence>
<name>A0ABT1QXY5_9GAMM</name>
<evidence type="ECO:0000256" key="8">
    <source>
        <dbReference type="HAMAP-Rule" id="MF_00131"/>
    </source>
</evidence>
<reference evidence="10" key="1">
    <citation type="submission" date="2022-07" db="EMBL/GenBank/DDBJ databases">
        <title>Tahibacter sp., a new gammaproteobacterium isolated from the silt sample collected at pig farm.</title>
        <authorList>
            <person name="Chen H."/>
        </authorList>
    </citation>
    <scope>NUCLEOTIDE SEQUENCE</scope>
    <source>
        <strain evidence="10">P2K</strain>
    </source>
</reference>
<evidence type="ECO:0000256" key="9">
    <source>
        <dbReference type="RuleBase" id="RU003662"/>
    </source>
</evidence>
<evidence type="ECO:0000313" key="11">
    <source>
        <dbReference type="Proteomes" id="UP001165498"/>
    </source>
</evidence>
<accession>A0ABT1QXY5</accession>
<dbReference type="InterPro" id="IPR013785">
    <property type="entry name" value="Aldolase_TIM"/>
</dbReference>
<dbReference type="InterPro" id="IPR011060">
    <property type="entry name" value="RibuloseP-bd_barrel"/>
</dbReference>
<keyword evidence="5 8" id="KW-0057">Aromatic amino acid biosynthesis</keyword>
<proteinExistence type="inferred from homology"/>
<evidence type="ECO:0000256" key="3">
    <source>
        <dbReference type="ARBA" id="ARBA00022605"/>
    </source>
</evidence>
<keyword evidence="11" id="KW-1185">Reference proteome</keyword>
<evidence type="ECO:0000256" key="4">
    <source>
        <dbReference type="ARBA" id="ARBA00022822"/>
    </source>
</evidence>
<dbReference type="EC" id="4.2.1.20" evidence="8"/>
<keyword evidence="4 8" id="KW-0822">Tryptophan biosynthesis</keyword>
<feature type="active site" description="Proton acceptor" evidence="8">
    <location>
        <position position="60"/>
    </location>
</feature>
<evidence type="ECO:0000256" key="7">
    <source>
        <dbReference type="ARBA" id="ARBA00049047"/>
    </source>
</evidence>
<gene>
    <name evidence="8 10" type="primary">trpA</name>
    <name evidence="10" type="ORF">NM961_20740</name>
</gene>
<keyword evidence="3 8" id="KW-0028">Amino-acid biosynthesis</keyword>
<keyword evidence="6 8" id="KW-0456">Lyase</keyword>
<evidence type="ECO:0000256" key="2">
    <source>
        <dbReference type="ARBA" id="ARBA00011270"/>
    </source>
</evidence>
<dbReference type="NCBIfam" id="TIGR00262">
    <property type="entry name" value="trpA"/>
    <property type="match status" value="1"/>
</dbReference>
<comment type="function">
    <text evidence="8">The alpha subunit is responsible for the aldol cleavage of indoleglycerol phosphate to indole and glyceraldehyde 3-phosphate.</text>
</comment>
<dbReference type="Pfam" id="PF00290">
    <property type="entry name" value="Trp_syntA"/>
    <property type="match status" value="1"/>
</dbReference>
<dbReference type="CDD" id="cd04724">
    <property type="entry name" value="Tryptophan_synthase_alpha"/>
    <property type="match status" value="1"/>
</dbReference>
<dbReference type="HAMAP" id="MF_00131">
    <property type="entry name" value="Trp_synth_alpha"/>
    <property type="match status" value="1"/>
</dbReference>
<dbReference type="SUPFAM" id="SSF51366">
    <property type="entry name" value="Ribulose-phoshate binding barrel"/>
    <property type="match status" value="1"/>
</dbReference>
<dbReference type="GO" id="GO:0004834">
    <property type="term" value="F:tryptophan synthase activity"/>
    <property type="evidence" value="ECO:0007669"/>
    <property type="project" value="UniProtKB-EC"/>
</dbReference>
<dbReference type="InterPro" id="IPR018204">
    <property type="entry name" value="Trp_synthase_alpha_AS"/>
</dbReference>